<dbReference type="SMART" id="SM00766">
    <property type="entry name" value="DnaG_DnaB_bind"/>
    <property type="match status" value="1"/>
</dbReference>
<accession>A0A0T5YVM5</accession>
<dbReference type="Proteomes" id="UP000051634">
    <property type="component" value="Unassembled WGS sequence"/>
</dbReference>
<keyword evidence="3 12" id="KW-0808">Transferase</keyword>
<dbReference type="SMART" id="SM00400">
    <property type="entry name" value="ZnF_CHCC"/>
    <property type="match status" value="1"/>
</dbReference>
<proteinExistence type="inferred from homology"/>
<dbReference type="SUPFAM" id="SSF56731">
    <property type="entry name" value="DNA primase core"/>
    <property type="match status" value="1"/>
</dbReference>
<dbReference type="Pfam" id="PF01807">
    <property type="entry name" value="Zn_ribbon_DnaG"/>
    <property type="match status" value="1"/>
</dbReference>
<dbReference type="SUPFAM" id="SSF57783">
    <property type="entry name" value="Zinc beta-ribbon"/>
    <property type="match status" value="1"/>
</dbReference>
<dbReference type="SMART" id="SM00493">
    <property type="entry name" value="TOPRIM"/>
    <property type="match status" value="1"/>
</dbReference>
<dbReference type="Pfam" id="PF13155">
    <property type="entry name" value="Toprim_2"/>
    <property type="match status" value="1"/>
</dbReference>
<dbReference type="RefSeq" id="WP_060528349.1">
    <property type="nucleotide sequence ID" value="NZ_KQ557124.1"/>
</dbReference>
<dbReference type="InterPro" id="IPR050219">
    <property type="entry name" value="DnaG_primase"/>
</dbReference>
<dbReference type="Pfam" id="PF10410">
    <property type="entry name" value="DnaB_bind"/>
    <property type="match status" value="1"/>
</dbReference>
<evidence type="ECO:0000313" key="17">
    <source>
        <dbReference type="EMBL" id="KRT54658.1"/>
    </source>
</evidence>
<feature type="domain" description="Toprim" evidence="16">
    <location>
        <begin position="265"/>
        <end position="347"/>
    </location>
</feature>
<keyword evidence="4 12" id="KW-0548">Nucleotidyltransferase</keyword>
<evidence type="ECO:0000256" key="10">
    <source>
        <dbReference type="ARBA" id="ARBA00023125"/>
    </source>
</evidence>
<sequence length="588" mass="66391">MAGRIPHHFIDELLSRVDIVDLVNQRVPLKRAGKEYQACCPFHDEKTPSFTVSPEKQFYHCFGCGAHGSAISFLMDYDNLGFVEAIEELATSTGLEVPREGGLPQGPDLRPLFQLMERTASYYRHQLRDHPQGQTAIDYLKQRGLTGEIAATFGIGFAPPGWDNLLQRTGQQSETLRQLRETGMITEGEGKHYDRFRNRIMFPIRDRRGRTIGFGGRILEGSAATDRAPKATGPKYLNSPETPLFHKGRELYGLFEASQALRKIDSLLVVEGYMDVVALAQFGIRNVVATLGTATTREHLELIFRICPEVIFCFDGDRAGRDAAWKALQTTLPVMRKGREARFLFLPDGEDPDTLVRKEGVEQFSDRAKAAMPLSRFLFDQLSSQIDMQSIDGRARLAQLAKPLLGQLPAGLFRQMMFQELEGLVGIKPGQLDSSTPQNQQGKPGSTSRKKYQQQRLTPLRSAIALLLDTPTLAQLVADTDDDWQQWQAPGIPLLRQLLELIRAQPTLNKAAIIERWRDQEAFAALDKLATYRFDLPGMDKEAEFRDAISRLNQQYRKQSAKTPHKLNPSELSEEERRALRQRFPGQR</sequence>
<dbReference type="InterPro" id="IPR037068">
    <property type="entry name" value="DNA_primase_core_N_sf"/>
</dbReference>
<evidence type="ECO:0000256" key="6">
    <source>
        <dbReference type="ARBA" id="ARBA00022723"/>
    </source>
</evidence>
<dbReference type="InterPro" id="IPR016136">
    <property type="entry name" value="DNA_helicase_N/primase_C"/>
</dbReference>
<comment type="function">
    <text evidence="12 13">RNA polymerase that catalyzes the synthesis of short RNA molecules used as primers for DNA polymerase during DNA replication.</text>
</comment>
<dbReference type="InterPro" id="IPR030846">
    <property type="entry name" value="DnaG_bac"/>
</dbReference>
<keyword evidence="2 12" id="KW-0639">Primosome</keyword>
<dbReference type="SUPFAM" id="SSF117023">
    <property type="entry name" value="DNA primase DnaG, C-terminal domain"/>
    <property type="match status" value="1"/>
</dbReference>
<dbReference type="InterPro" id="IPR002694">
    <property type="entry name" value="Znf_CHC2"/>
</dbReference>
<dbReference type="InterPro" id="IPR036977">
    <property type="entry name" value="DNA_primase_Znf_CHC2"/>
</dbReference>
<dbReference type="Gene3D" id="3.40.1360.10">
    <property type="match status" value="1"/>
</dbReference>
<dbReference type="Pfam" id="PF08275">
    <property type="entry name" value="DNAG_N"/>
    <property type="match status" value="1"/>
</dbReference>
<dbReference type="GO" id="GO:0008270">
    <property type="term" value="F:zinc ion binding"/>
    <property type="evidence" value="ECO:0007669"/>
    <property type="project" value="UniProtKB-UniRule"/>
</dbReference>
<dbReference type="PROSITE" id="PS50880">
    <property type="entry name" value="TOPRIM"/>
    <property type="match status" value="1"/>
</dbReference>
<name>A0A0T5YVM5_9GAMM</name>
<feature type="zinc finger region" description="CHC2-type" evidence="12 14">
    <location>
        <begin position="40"/>
        <end position="64"/>
    </location>
</feature>
<dbReference type="InterPro" id="IPR034151">
    <property type="entry name" value="TOPRIM_DnaG_bac"/>
</dbReference>
<keyword evidence="1 12" id="KW-0240">DNA-directed RNA polymerase</keyword>
<dbReference type="OrthoDB" id="9803773at2"/>
<keyword evidence="5 12" id="KW-0235">DNA replication</keyword>
<protein>
    <recommendedName>
        <fullName evidence="12 13">DNA primase</fullName>
        <ecNumber evidence="12">2.7.7.101</ecNumber>
    </recommendedName>
</protein>
<dbReference type="Gene3D" id="1.20.50.20">
    <property type="entry name" value="DnaG, RNA polymerase domain, helical bundle"/>
    <property type="match status" value="1"/>
</dbReference>
<evidence type="ECO:0000256" key="15">
    <source>
        <dbReference type="SAM" id="MobiDB-lite"/>
    </source>
</evidence>
<gene>
    <name evidence="12" type="primary">dnaG</name>
    <name evidence="17" type="ORF">Ga0074115_10869</name>
</gene>
<dbReference type="FunFam" id="3.90.580.10:FF:000001">
    <property type="entry name" value="DNA primase"/>
    <property type="match status" value="1"/>
</dbReference>
<evidence type="ECO:0000256" key="11">
    <source>
        <dbReference type="ARBA" id="ARBA00023163"/>
    </source>
</evidence>
<comment type="cofactor">
    <cofactor evidence="12 13 14">
        <name>Zn(2+)</name>
        <dbReference type="ChEBI" id="CHEBI:29105"/>
    </cofactor>
    <text evidence="12 13 14">Binds 1 zinc ion per monomer.</text>
</comment>
<dbReference type="GO" id="GO:0005737">
    <property type="term" value="C:cytoplasm"/>
    <property type="evidence" value="ECO:0007669"/>
    <property type="project" value="TreeGrafter"/>
</dbReference>
<keyword evidence="9" id="KW-0460">Magnesium</keyword>
<evidence type="ECO:0000256" key="4">
    <source>
        <dbReference type="ARBA" id="ARBA00022695"/>
    </source>
</evidence>
<dbReference type="FunFam" id="3.90.980.10:FF:000001">
    <property type="entry name" value="DNA primase"/>
    <property type="match status" value="1"/>
</dbReference>
<evidence type="ECO:0000256" key="12">
    <source>
        <dbReference type="HAMAP-Rule" id="MF_00974"/>
    </source>
</evidence>
<dbReference type="HAMAP" id="MF_00974">
    <property type="entry name" value="DNA_primase_DnaG"/>
    <property type="match status" value="1"/>
</dbReference>
<comment type="catalytic activity">
    <reaction evidence="12">
        <text>ssDNA + n NTP = ssDNA/pppN(pN)n-1 hybrid + (n-1) diphosphate.</text>
        <dbReference type="EC" id="2.7.7.101"/>
    </reaction>
</comment>
<evidence type="ECO:0000256" key="2">
    <source>
        <dbReference type="ARBA" id="ARBA00022515"/>
    </source>
</evidence>
<dbReference type="GO" id="GO:0000428">
    <property type="term" value="C:DNA-directed RNA polymerase complex"/>
    <property type="evidence" value="ECO:0007669"/>
    <property type="project" value="UniProtKB-KW"/>
</dbReference>
<dbReference type="InterPro" id="IPR013264">
    <property type="entry name" value="DNAG_N"/>
</dbReference>
<dbReference type="PATRIC" id="fig|54398.3.peg.1397"/>
<evidence type="ECO:0000256" key="8">
    <source>
        <dbReference type="ARBA" id="ARBA00022833"/>
    </source>
</evidence>
<dbReference type="PANTHER" id="PTHR30313">
    <property type="entry name" value="DNA PRIMASE"/>
    <property type="match status" value="1"/>
</dbReference>
<keyword evidence="6 12" id="KW-0479">Metal-binding</keyword>
<dbReference type="EMBL" id="LDXT01000089">
    <property type="protein sequence ID" value="KRT54658.1"/>
    <property type="molecule type" value="Genomic_DNA"/>
</dbReference>
<dbReference type="AlphaFoldDB" id="A0A0T5YVM5"/>
<comment type="similarity">
    <text evidence="12 13">Belongs to the DnaG primase family.</text>
</comment>
<evidence type="ECO:0000256" key="13">
    <source>
        <dbReference type="PIRNR" id="PIRNR002811"/>
    </source>
</evidence>
<dbReference type="Gene3D" id="1.10.860.10">
    <property type="entry name" value="DNAb Helicase, Chain A"/>
    <property type="match status" value="1"/>
</dbReference>
<dbReference type="InterPro" id="IPR006295">
    <property type="entry name" value="DNA_primase_DnaG"/>
</dbReference>
<evidence type="ECO:0000256" key="14">
    <source>
        <dbReference type="PIRSR" id="PIRSR002811-1"/>
    </source>
</evidence>
<dbReference type="GO" id="GO:0003899">
    <property type="term" value="F:DNA-directed RNA polymerase activity"/>
    <property type="evidence" value="ECO:0007669"/>
    <property type="project" value="UniProtKB-UniRule"/>
</dbReference>
<comment type="subunit">
    <text evidence="12">Monomer. Interacts with DnaB.</text>
</comment>
<keyword evidence="7 12" id="KW-0863">Zinc-finger</keyword>
<dbReference type="InterPro" id="IPR019475">
    <property type="entry name" value="DNA_primase_DnaB-bd"/>
</dbReference>
<dbReference type="PIRSF" id="PIRSF002811">
    <property type="entry name" value="DnaG"/>
    <property type="match status" value="1"/>
</dbReference>
<dbReference type="Pfam" id="PF08278">
    <property type="entry name" value="DnaG_DnaB_bind"/>
    <property type="match status" value="1"/>
</dbReference>
<dbReference type="InterPro" id="IPR013173">
    <property type="entry name" value="DNA_primase_DnaG_DnaB-bd_dom"/>
</dbReference>
<dbReference type="GO" id="GO:0006269">
    <property type="term" value="P:DNA replication, synthesis of primer"/>
    <property type="evidence" value="ECO:0007669"/>
    <property type="project" value="UniProtKB-UniRule"/>
</dbReference>
<comment type="caution">
    <text evidence="17">The sequence shown here is derived from an EMBL/GenBank/DDBJ whole genome shotgun (WGS) entry which is preliminary data.</text>
</comment>
<keyword evidence="8 12" id="KW-0862">Zinc</keyword>
<keyword evidence="11 12" id="KW-0804">Transcription</keyword>
<evidence type="ECO:0000256" key="7">
    <source>
        <dbReference type="ARBA" id="ARBA00022771"/>
    </source>
</evidence>
<dbReference type="InterPro" id="IPR006171">
    <property type="entry name" value="TOPRIM_dom"/>
</dbReference>
<evidence type="ECO:0000256" key="1">
    <source>
        <dbReference type="ARBA" id="ARBA00022478"/>
    </source>
</evidence>
<comment type="domain">
    <text evidence="12">Contains an N-terminal zinc-binding domain, a central core domain that contains the primase activity, and a C-terminal DnaB-binding domain.</text>
</comment>
<evidence type="ECO:0000313" key="18">
    <source>
        <dbReference type="Proteomes" id="UP000051634"/>
    </source>
</evidence>
<organism evidence="17 18">
    <name type="scientific">endosymbiont of Ridgeia piscesae</name>
    <dbReference type="NCBI Taxonomy" id="54398"/>
    <lineage>
        <taxon>Bacteria</taxon>
        <taxon>Pseudomonadati</taxon>
        <taxon>Pseudomonadota</taxon>
        <taxon>Gammaproteobacteria</taxon>
        <taxon>sulfur-oxidizing symbionts</taxon>
    </lineage>
</organism>
<dbReference type="PANTHER" id="PTHR30313:SF2">
    <property type="entry name" value="DNA PRIMASE"/>
    <property type="match status" value="1"/>
</dbReference>
<dbReference type="Gene3D" id="3.90.980.10">
    <property type="entry name" value="DNA primase, catalytic core, N-terminal domain"/>
    <property type="match status" value="1"/>
</dbReference>
<dbReference type="GO" id="GO:0003677">
    <property type="term" value="F:DNA binding"/>
    <property type="evidence" value="ECO:0007669"/>
    <property type="project" value="UniProtKB-KW"/>
</dbReference>
<reference evidence="17 18" key="1">
    <citation type="submission" date="2015-11" db="EMBL/GenBank/DDBJ databases">
        <title>The genome of Candidatus Endoriftia persephone in Ridgeia piscesae and population structure of the North Eastern Pacific vestimentiferan symbionts.</title>
        <authorList>
            <person name="Perez M."/>
            <person name="Juniper K.S."/>
        </authorList>
    </citation>
    <scope>NUCLEOTIDE SEQUENCE [LARGE SCALE GENOMIC DNA]</scope>
    <source>
        <strain evidence="17">Ind11</strain>
    </source>
</reference>
<keyword evidence="18" id="KW-1185">Reference proteome</keyword>
<feature type="region of interest" description="Disordered" evidence="15">
    <location>
        <begin position="429"/>
        <end position="454"/>
    </location>
</feature>
<dbReference type="EC" id="2.7.7.101" evidence="12"/>
<dbReference type="NCBIfam" id="TIGR01391">
    <property type="entry name" value="dnaG"/>
    <property type="match status" value="1"/>
</dbReference>
<evidence type="ECO:0000256" key="3">
    <source>
        <dbReference type="ARBA" id="ARBA00022679"/>
    </source>
</evidence>
<evidence type="ECO:0000256" key="9">
    <source>
        <dbReference type="ARBA" id="ARBA00022842"/>
    </source>
</evidence>
<dbReference type="Gene3D" id="3.90.580.10">
    <property type="entry name" value="Zinc finger, CHC2-type domain"/>
    <property type="match status" value="1"/>
</dbReference>
<dbReference type="CDD" id="cd03364">
    <property type="entry name" value="TOPRIM_DnaG_primases"/>
    <property type="match status" value="1"/>
</dbReference>
<dbReference type="FunFam" id="3.40.1360.10:FF:000002">
    <property type="entry name" value="DNA primase"/>
    <property type="match status" value="1"/>
</dbReference>
<dbReference type="GO" id="GO:1990077">
    <property type="term" value="C:primosome complex"/>
    <property type="evidence" value="ECO:0007669"/>
    <property type="project" value="UniProtKB-KW"/>
</dbReference>
<evidence type="ECO:0000256" key="5">
    <source>
        <dbReference type="ARBA" id="ARBA00022705"/>
    </source>
</evidence>
<evidence type="ECO:0000259" key="16">
    <source>
        <dbReference type="PROSITE" id="PS50880"/>
    </source>
</evidence>
<feature type="region of interest" description="Disordered" evidence="15">
    <location>
        <begin position="556"/>
        <end position="588"/>
    </location>
</feature>
<feature type="compositionally biased region" description="Polar residues" evidence="15">
    <location>
        <begin position="432"/>
        <end position="447"/>
    </location>
</feature>
<keyword evidence="10 12" id="KW-0238">DNA-binding</keyword>